<reference evidence="2" key="1">
    <citation type="submission" date="2017-09" db="EMBL/GenBank/DDBJ databases">
        <title>Luteimonas liuhanmingii sp.nov., isolated from the intestinal contents of Tibetan Plateau Pika in Yushu, Qinghai Province, China.</title>
        <authorList>
            <person name="Gui Z."/>
        </authorList>
    </citation>
    <scope>NUCLEOTIDE SEQUENCE [LARGE SCALE GENOMIC DNA]</scope>
    <source>
        <strain evidence="2">100111</strain>
    </source>
</reference>
<dbReference type="GO" id="GO:0006788">
    <property type="term" value="P:heme oxidation"/>
    <property type="evidence" value="ECO:0007669"/>
    <property type="project" value="InterPro"/>
</dbReference>
<dbReference type="RefSeq" id="WP_096296925.1">
    <property type="nucleotide sequence ID" value="NZ_CP023406.1"/>
</dbReference>
<dbReference type="Proteomes" id="UP000218968">
    <property type="component" value="Chromosome"/>
</dbReference>
<dbReference type="Gene3D" id="1.20.910.10">
    <property type="entry name" value="Heme oxygenase-like"/>
    <property type="match status" value="1"/>
</dbReference>
<dbReference type="SUPFAM" id="SSF48613">
    <property type="entry name" value="Heme oxygenase-like"/>
    <property type="match status" value="1"/>
</dbReference>
<keyword evidence="2" id="KW-1185">Reference proteome</keyword>
<dbReference type="CDD" id="cd19166">
    <property type="entry name" value="HemeO-bac"/>
    <property type="match status" value="1"/>
</dbReference>
<evidence type="ECO:0008006" key="3">
    <source>
        <dbReference type="Google" id="ProtNLM"/>
    </source>
</evidence>
<proteinExistence type="predicted"/>
<accession>A0A290XBT3</accession>
<protein>
    <recommendedName>
        <fullName evidence="3">Biliverdin-producing heme oxygenase</fullName>
    </recommendedName>
</protein>
<organism evidence="1 2">
    <name type="scientific">Luteimonas chenhongjianii</name>
    <dbReference type="NCBI Taxonomy" id="2006110"/>
    <lineage>
        <taxon>Bacteria</taxon>
        <taxon>Pseudomonadati</taxon>
        <taxon>Pseudomonadota</taxon>
        <taxon>Gammaproteobacteria</taxon>
        <taxon>Lysobacterales</taxon>
        <taxon>Lysobacteraceae</taxon>
        <taxon>Luteimonas</taxon>
    </lineage>
</organism>
<dbReference type="OrthoDB" id="5974705at2"/>
<dbReference type="AlphaFoldDB" id="A0A290XBT3"/>
<dbReference type="Pfam" id="PF01126">
    <property type="entry name" value="Heme_oxygenase"/>
    <property type="match status" value="1"/>
</dbReference>
<dbReference type="InterPro" id="IPR016084">
    <property type="entry name" value="Haem_Oase-like_multi-hlx"/>
</dbReference>
<evidence type="ECO:0000313" key="2">
    <source>
        <dbReference type="Proteomes" id="UP000218968"/>
    </source>
</evidence>
<name>A0A290XBT3_9GAMM</name>
<dbReference type="InterPro" id="IPR016053">
    <property type="entry name" value="Haem_Oase-like"/>
</dbReference>
<evidence type="ECO:0000313" key="1">
    <source>
        <dbReference type="EMBL" id="ATD66597.1"/>
    </source>
</evidence>
<dbReference type="GO" id="GO:0004392">
    <property type="term" value="F:heme oxygenase (decyclizing) activity"/>
    <property type="evidence" value="ECO:0007669"/>
    <property type="project" value="InterPro"/>
</dbReference>
<sequence length="196" mass="21131">MNAIADKSSVDAPGTRQFLRAGTADLHARVDACFAGGLASRLAYGRYLVGMHRFAADHEIVVDALPRLSFWLAADLQQLRLTPLPPSGYRGRAADAEERLGWDYVMAGSSLGARYLVRGAQALGHDEGAGARFLTRHAASSDWSRVLERLDAYGDCAEAARARLLQGARDAFLLVESCFQRSFGAMPAPPIQEPAA</sequence>
<gene>
    <name evidence="1" type="ORF">CNR27_03300</name>
</gene>
<dbReference type="KEGG" id="lum:CNR27_03300"/>
<dbReference type="EMBL" id="CP023406">
    <property type="protein sequence ID" value="ATD66597.1"/>
    <property type="molecule type" value="Genomic_DNA"/>
</dbReference>